<dbReference type="PANTHER" id="PTHR11560">
    <property type="entry name" value="39S RIBOSOMAL PROTEIN L10, MITOCHONDRIAL"/>
    <property type="match status" value="1"/>
</dbReference>
<dbReference type="AlphaFoldDB" id="A0A0G2BBQ7"/>
<dbReference type="InterPro" id="IPR043141">
    <property type="entry name" value="Ribosomal_uL10-like_sf"/>
</dbReference>
<dbReference type="CDD" id="cd05797">
    <property type="entry name" value="Ribosomal_L10"/>
    <property type="match status" value="1"/>
</dbReference>
<evidence type="ECO:0000256" key="5">
    <source>
        <dbReference type="HAMAP-Rule" id="MF_00362"/>
    </source>
</evidence>
<reference evidence="6 7" key="1">
    <citation type="journal article" date="2015" name="Nature">
        <title>rRNA introns, odd ribosomes, and small enigmatic genomes across a large radiation of phyla.</title>
        <authorList>
            <person name="Brown C.T."/>
            <person name="Hug L.A."/>
            <person name="Thomas B.C."/>
            <person name="Sharon I."/>
            <person name="Castelle C.J."/>
            <person name="Singh A."/>
            <person name="Wilkins M.J."/>
            <person name="Williams K.H."/>
            <person name="Banfield J.F."/>
        </authorList>
    </citation>
    <scope>NUCLEOTIDE SEQUENCE [LARGE SCALE GENOMIC DNA]</scope>
</reference>
<dbReference type="HAMAP" id="MF_00362">
    <property type="entry name" value="Ribosomal_uL10"/>
    <property type="match status" value="1"/>
</dbReference>
<evidence type="ECO:0000256" key="1">
    <source>
        <dbReference type="ARBA" id="ARBA00008889"/>
    </source>
</evidence>
<organism evidence="6 7">
    <name type="scientific">Candidatus Magasanikbacteria bacterium GW2011_GWA2_56_11</name>
    <dbReference type="NCBI Taxonomy" id="1619044"/>
    <lineage>
        <taxon>Bacteria</taxon>
        <taxon>Candidatus Magasanikiibacteriota</taxon>
    </lineage>
</organism>
<comment type="subunit">
    <text evidence="5">Part of the ribosomal stalk of the 50S ribosomal subunit. The N-terminus interacts with L11 and the large rRNA to form the base of the stalk. The C-terminus forms an elongated spine to which L12 dimers bind in a sequential fashion forming a multimeric L10(L12)X complex.</text>
</comment>
<gene>
    <name evidence="5" type="primary">rplJ</name>
    <name evidence="6" type="ORF">UY92_C0001G0018</name>
</gene>
<dbReference type="Gene3D" id="6.10.250.290">
    <property type="match status" value="1"/>
</dbReference>
<dbReference type="NCBIfam" id="NF000955">
    <property type="entry name" value="PRK00099.1-1"/>
    <property type="match status" value="1"/>
</dbReference>
<dbReference type="SUPFAM" id="SSF160369">
    <property type="entry name" value="Ribosomal protein L10-like"/>
    <property type="match status" value="1"/>
</dbReference>
<evidence type="ECO:0000313" key="7">
    <source>
        <dbReference type="Proteomes" id="UP000033870"/>
    </source>
</evidence>
<protein>
    <recommendedName>
        <fullName evidence="4 5">Large ribosomal subunit protein uL10</fullName>
    </recommendedName>
</protein>
<keyword evidence="3 5" id="KW-0687">Ribonucleoprotein</keyword>
<keyword evidence="5" id="KW-0694">RNA-binding</keyword>
<comment type="caution">
    <text evidence="6">The sequence shown here is derived from an EMBL/GenBank/DDBJ whole genome shotgun (WGS) entry which is preliminary data.</text>
</comment>
<dbReference type="InterPro" id="IPR022973">
    <property type="entry name" value="Ribosomal_uL10_bac"/>
</dbReference>
<name>A0A0G2BBQ7_9BACT</name>
<dbReference type="GO" id="GO:1990904">
    <property type="term" value="C:ribonucleoprotein complex"/>
    <property type="evidence" value="ECO:0007669"/>
    <property type="project" value="UniProtKB-KW"/>
</dbReference>
<evidence type="ECO:0000256" key="2">
    <source>
        <dbReference type="ARBA" id="ARBA00022980"/>
    </source>
</evidence>
<evidence type="ECO:0000256" key="3">
    <source>
        <dbReference type="ARBA" id="ARBA00023274"/>
    </source>
</evidence>
<comment type="similarity">
    <text evidence="1 5">Belongs to the universal ribosomal protein uL10 family.</text>
</comment>
<keyword evidence="5" id="KW-0699">rRNA-binding</keyword>
<dbReference type="GO" id="GO:0005840">
    <property type="term" value="C:ribosome"/>
    <property type="evidence" value="ECO:0007669"/>
    <property type="project" value="UniProtKB-KW"/>
</dbReference>
<dbReference type="Pfam" id="PF00466">
    <property type="entry name" value="Ribosomal_L10"/>
    <property type="match status" value="1"/>
</dbReference>
<dbReference type="STRING" id="1619044.UY92_C0001G0018"/>
<comment type="function">
    <text evidence="5">Forms part of the ribosomal stalk, playing a central role in the interaction of the ribosome with GTP-bound translation factors.</text>
</comment>
<dbReference type="GO" id="GO:0006412">
    <property type="term" value="P:translation"/>
    <property type="evidence" value="ECO:0007669"/>
    <property type="project" value="UniProtKB-UniRule"/>
</dbReference>
<keyword evidence="2 5" id="KW-0689">Ribosomal protein</keyword>
<dbReference type="PATRIC" id="fig|1619044.3.peg.20"/>
<evidence type="ECO:0000313" key="6">
    <source>
        <dbReference type="EMBL" id="KKW43004.1"/>
    </source>
</evidence>
<dbReference type="InterPro" id="IPR047865">
    <property type="entry name" value="Ribosomal_uL10_bac_type"/>
</dbReference>
<dbReference type="Gene3D" id="3.30.70.1730">
    <property type="match status" value="1"/>
</dbReference>
<dbReference type="GO" id="GO:0070180">
    <property type="term" value="F:large ribosomal subunit rRNA binding"/>
    <property type="evidence" value="ECO:0007669"/>
    <property type="project" value="UniProtKB-UniRule"/>
</dbReference>
<dbReference type="Proteomes" id="UP000033870">
    <property type="component" value="Unassembled WGS sequence"/>
</dbReference>
<sequence length="173" mass="18489">MAKTKQVKADALTDLAAHIKESKSVVFANFQGLKVKESEDLRGKCREENVYYVATKKTLLNKALRDAGLEIDIKGFQGGIAAIFGLQDEVAPAQITARFAKTHEVVGIFGGVLEGRFIDAAKVKALAELPSKQQLLGQLVGTLNAPISGFVNVLAGNIRGLVTALNAIKEQKA</sequence>
<dbReference type="EMBL" id="LCRX01000001">
    <property type="protein sequence ID" value="KKW43004.1"/>
    <property type="molecule type" value="Genomic_DNA"/>
</dbReference>
<dbReference type="InterPro" id="IPR001790">
    <property type="entry name" value="Ribosomal_uL10"/>
</dbReference>
<evidence type="ECO:0000256" key="4">
    <source>
        <dbReference type="ARBA" id="ARBA00035202"/>
    </source>
</evidence>
<accession>A0A0G2BBQ7</accession>
<proteinExistence type="inferred from homology"/>